<feature type="transmembrane region" description="Helical" evidence="12">
    <location>
        <begin position="734"/>
        <end position="755"/>
    </location>
</feature>
<evidence type="ECO:0000256" key="1">
    <source>
        <dbReference type="ARBA" id="ARBA00004651"/>
    </source>
</evidence>
<evidence type="ECO:0000313" key="14">
    <source>
        <dbReference type="Proteomes" id="UP000000305"/>
    </source>
</evidence>
<organism evidence="13 14">
    <name type="scientific">Daphnia pulex</name>
    <name type="common">Water flea</name>
    <dbReference type="NCBI Taxonomy" id="6669"/>
    <lineage>
        <taxon>Eukaryota</taxon>
        <taxon>Metazoa</taxon>
        <taxon>Ecdysozoa</taxon>
        <taxon>Arthropoda</taxon>
        <taxon>Crustacea</taxon>
        <taxon>Branchiopoda</taxon>
        <taxon>Diplostraca</taxon>
        <taxon>Cladocera</taxon>
        <taxon>Anomopoda</taxon>
        <taxon>Daphniidae</taxon>
        <taxon>Daphnia</taxon>
    </lineage>
</organism>
<dbReference type="EMBL" id="GL732589">
    <property type="protein sequence ID" value="EFX73645.1"/>
    <property type="molecule type" value="Genomic_DNA"/>
</dbReference>
<feature type="transmembrane region" description="Helical" evidence="12">
    <location>
        <begin position="383"/>
        <end position="402"/>
    </location>
</feature>
<feature type="transmembrane region" description="Helical" evidence="12">
    <location>
        <begin position="662"/>
        <end position="685"/>
    </location>
</feature>
<feature type="compositionally biased region" description="Polar residues" evidence="11">
    <location>
        <begin position="231"/>
        <end position="240"/>
    </location>
</feature>
<evidence type="ECO:0000256" key="5">
    <source>
        <dbReference type="ARBA" id="ARBA00022692"/>
    </source>
</evidence>
<feature type="transmembrane region" description="Helical" evidence="12">
    <location>
        <begin position="836"/>
        <end position="858"/>
    </location>
</feature>
<evidence type="ECO:0000256" key="3">
    <source>
        <dbReference type="ARBA" id="ARBA00022448"/>
    </source>
</evidence>
<reference evidence="13 14" key="1">
    <citation type="journal article" date="2011" name="Science">
        <title>The ecoresponsive genome of Daphnia pulex.</title>
        <authorList>
            <person name="Colbourne J.K."/>
            <person name="Pfrender M.E."/>
            <person name="Gilbert D."/>
            <person name="Thomas W.K."/>
            <person name="Tucker A."/>
            <person name="Oakley T.H."/>
            <person name="Tokishita S."/>
            <person name="Aerts A."/>
            <person name="Arnold G.J."/>
            <person name="Basu M.K."/>
            <person name="Bauer D.J."/>
            <person name="Caceres C.E."/>
            <person name="Carmel L."/>
            <person name="Casola C."/>
            <person name="Choi J.H."/>
            <person name="Detter J.C."/>
            <person name="Dong Q."/>
            <person name="Dusheyko S."/>
            <person name="Eads B.D."/>
            <person name="Frohlich T."/>
            <person name="Geiler-Samerotte K.A."/>
            <person name="Gerlach D."/>
            <person name="Hatcher P."/>
            <person name="Jogdeo S."/>
            <person name="Krijgsveld J."/>
            <person name="Kriventseva E.V."/>
            <person name="Kultz D."/>
            <person name="Laforsch C."/>
            <person name="Lindquist E."/>
            <person name="Lopez J."/>
            <person name="Manak J.R."/>
            <person name="Muller J."/>
            <person name="Pangilinan J."/>
            <person name="Patwardhan R.P."/>
            <person name="Pitluck S."/>
            <person name="Pritham E.J."/>
            <person name="Rechtsteiner A."/>
            <person name="Rho M."/>
            <person name="Rogozin I.B."/>
            <person name="Sakarya O."/>
            <person name="Salamov A."/>
            <person name="Schaack S."/>
            <person name="Shapiro H."/>
            <person name="Shiga Y."/>
            <person name="Skalitzky C."/>
            <person name="Smith Z."/>
            <person name="Souvorov A."/>
            <person name="Sung W."/>
            <person name="Tang Z."/>
            <person name="Tsuchiya D."/>
            <person name="Tu H."/>
            <person name="Vos H."/>
            <person name="Wang M."/>
            <person name="Wolf Y.I."/>
            <person name="Yamagata H."/>
            <person name="Yamada T."/>
            <person name="Ye Y."/>
            <person name="Shaw J.R."/>
            <person name="Andrews J."/>
            <person name="Crease T.J."/>
            <person name="Tang H."/>
            <person name="Lucas S.M."/>
            <person name="Robertson H.M."/>
            <person name="Bork P."/>
            <person name="Koonin E.V."/>
            <person name="Zdobnov E.M."/>
            <person name="Grigoriev I.V."/>
            <person name="Lynch M."/>
            <person name="Boore J.L."/>
        </authorList>
    </citation>
    <scope>NUCLEOTIDE SEQUENCE [LARGE SCALE GENOMIC DNA]</scope>
</reference>
<feature type="compositionally biased region" description="Polar residues" evidence="11">
    <location>
        <begin position="17"/>
        <end position="47"/>
    </location>
</feature>
<evidence type="ECO:0000313" key="13">
    <source>
        <dbReference type="EMBL" id="EFX73645.1"/>
    </source>
</evidence>
<feature type="transmembrane region" description="Helical" evidence="12">
    <location>
        <begin position="600"/>
        <end position="620"/>
    </location>
</feature>
<evidence type="ECO:0000256" key="8">
    <source>
        <dbReference type="ARBA" id="ARBA00023065"/>
    </source>
</evidence>
<name>E9H3W2_DAPPU</name>
<feature type="transmembrane region" description="Helical" evidence="12">
    <location>
        <begin position="807"/>
        <end position="824"/>
    </location>
</feature>
<dbReference type="PhylomeDB" id="E9H3W2"/>
<keyword evidence="9 12" id="KW-0472">Membrane</keyword>
<feature type="transmembrane region" description="Helical" evidence="12">
    <location>
        <begin position="152"/>
        <end position="173"/>
    </location>
</feature>
<proteinExistence type="inferred from homology"/>
<feature type="transmembrane region" description="Helical" evidence="12">
    <location>
        <begin position="452"/>
        <end position="474"/>
    </location>
</feature>
<feature type="compositionally biased region" description="Basic and acidic residues" evidence="11">
    <location>
        <begin position="294"/>
        <end position="308"/>
    </location>
</feature>
<evidence type="ECO:0000256" key="7">
    <source>
        <dbReference type="ARBA" id="ARBA00022989"/>
    </source>
</evidence>
<protein>
    <recommendedName>
        <fullName evidence="15">Otopetrin</fullName>
    </recommendedName>
</protein>
<dbReference type="Pfam" id="PF03189">
    <property type="entry name" value="Otopetrin"/>
    <property type="match status" value="1"/>
</dbReference>
<feature type="transmembrane region" description="Helical" evidence="12">
    <location>
        <begin position="422"/>
        <end position="440"/>
    </location>
</feature>
<sequence length="893" mass="98404">MRQQENIAEEVTGGQLMPSNASAGQANSYLGSGTSVNYSGGNVTFHSSPHRSKANRKKSRKLTLTQVCSDEASMKQPKQQPQPVPESHNNPHQKVTMDADRISNSSSLIGFESDNSATTASTLSSSSSLKSGPERKINRIFSMLQSMQQTSLFIVGSSTYAQLLIVMCVVAALSEVVTHNVSFLYFESFFAFLYTVSIIFFLYVFGYLLRSKRRREERKRLRKLSRWRESNMANPTNTTTADDETSDYDSVQVDNNRGAISGGGGGSPMSVENEIVTAPSHLRRFFNNFSGERRRFSRSDPAEAEDKGVSQNPLPASRKTSGSKQWSQNFGLGGGESGPGEIVSYSTMTNSSDITTHNAAVNGRGGKAKKTKVSDNEHSHGSLFLRAGAVAFGLGTMIYDGLEFGAFLEVPPDSPCFALLRGLNPLLHAVFVFLQMYFIFVSSRLNIHKFKVIARFGLMHCVATNVCVWIRTLVRESLKEINGHYHHYDKSAKAASHQSQFMASQPVTDGYDPASNALLHHLVEAVAAVAGSEESFEGGTSVFFDIVNETFADALAGATTPAPMGGGKGKKEISLWELTGNVSCGRRIFLGNIIMDAAPFLYPFLIEYSLIGAAVLYVIWEHIGLNPKYKTEDNNRGLKDESIWNSRTRQLRVDCVGASKGLFMGLFFLTASLLCLVLFFIFVPMPQFKRLGLILGDAAHCTLLLVSIIAMAIGAYRARHLHFHSEHMEELGSILLRISALGIFGYSAFSMIAGALGTSNEEPPTLVFINGLLSVIEVTVQTIFISDMSRRSVSTAEQDLEKPGRQSVTFLLITNMTLWLVYTFEMQKVEANPVQLNFYGFLPWAIVQRISLPLCIFYRFHSAMVYAEIWKNSFRYHGPPMEETIAVGGSAVH</sequence>
<feature type="region of interest" description="Disordered" evidence="11">
    <location>
        <begin position="294"/>
        <end position="346"/>
    </location>
</feature>
<keyword evidence="3" id="KW-0813">Transport</keyword>
<evidence type="ECO:0000256" key="2">
    <source>
        <dbReference type="ARBA" id="ARBA00006513"/>
    </source>
</evidence>
<dbReference type="KEGG" id="dpx:DAPPUDRAFT_325159"/>
<comment type="similarity">
    <text evidence="2">Belongs to the otopetrin family.</text>
</comment>
<dbReference type="PANTHER" id="PTHR21522">
    <property type="entry name" value="PROTON CHANNEL OTOP"/>
    <property type="match status" value="1"/>
</dbReference>
<feature type="compositionally biased region" description="Polar residues" evidence="11">
    <location>
        <begin position="309"/>
        <end position="330"/>
    </location>
</feature>
<dbReference type="GO" id="GO:1902600">
    <property type="term" value="P:proton transmembrane transport"/>
    <property type="evidence" value="ECO:0000318"/>
    <property type="project" value="GO_Central"/>
</dbReference>
<keyword evidence="5 12" id="KW-0812">Transmembrane</keyword>
<dbReference type="GO" id="GO:0015252">
    <property type="term" value="F:proton channel activity"/>
    <property type="evidence" value="ECO:0000318"/>
    <property type="project" value="GO_Central"/>
</dbReference>
<feature type="transmembrane region" description="Helical" evidence="12">
    <location>
        <begin position="691"/>
        <end position="713"/>
    </location>
</feature>
<feature type="region of interest" description="Disordered" evidence="11">
    <location>
        <begin position="355"/>
        <end position="374"/>
    </location>
</feature>
<dbReference type="HOGENOM" id="CLU_011508_0_0_1"/>
<feature type="transmembrane region" description="Helical" evidence="12">
    <location>
        <begin position="767"/>
        <end position="786"/>
    </location>
</feature>
<dbReference type="InterPro" id="IPR004878">
    <property type="entry name" value="Otopetrin"/>
</dbReference>
<evidence type="ECO:0008006" key="15">
    <source>
        <dbReference type="Google" id="ProtNLM"/>
    </source>
</evidence>
<feature type="compositionally biased region" description="Basic residues" evidence="11">
    <location>
        <begin position="48"/>
        <end position="61"/>
    </location>
</feature>
<keyword evidence="10" id="KW-0407">Ion channel</keyword>
<evidence type="ECO:0000256" key="11">
    <source>
        <dbReference type="SAM" id="MobiDB-lite"/>
    </source>
</evidence>
<dbReference type="Proteomes" id="UP000000305">
    <property type="component" value="Unassembled WGS sequence"/>
</dbReference>
<feature type="region of interest" description="Disordered" evidence="11">
    <location>
        <begin position="1"/>
        <end position="93"/>
    </location>
</feature>
<dbReference type="AlphaFoldDB" id="E9H3W2"/>
<keyword evidence="4" id="KW-1003">Cell membrane</keyword>
<dbReference type="OrthoDB" id="6429739at2759"/>
<keyword evidence="8" id="KW-0406">Ion transport</keyword>
<evidence type="ECO:0000256" key="12">
    <source>
        <dbReference type="SAM" id="Phobius"/>
    </source>
</evidence>
<gene>
    <name evidence="13" type="ORF">DAPPUDRAFT_325159</name>
</gene>
<dbReference type="InParanoid" id="E9H3W2"/>
<comment type="subcellular location">
    <subcellularLocation>
        <location evidence="1">Cell membrane</location>
        <topology evidence="1">Multi-pass membrane protein</topology>
    </subcellularLocation>
</comment>
<evidence type="ECO:0000256" key="6">
    <source>
        <dbReference type="ARBA" id="ARBA00022781"/>
    </source>
</evidence>
<keyword evidence="14" id="KW-1185">Reference proteome</keyword>
<accession>E9H3W2</accession>
<evidence type="ECO:0000256" key="9">
    <source>
        <dbReference type="ARBA" id="ARBA00023136"/>
    </source>
</evidence>
<dbReference type="FunCoup" id="E9H3W2">
    <property type="interactions" value="2"/>
</dbReference>
<feature type="transmembrane region" description="Helical" evidence="12">
    <location>
        <begin position="185"/>
        <end position="209"/>
    </location>
</feature>
<evidence type="ECO:0000256" key="10">
    <source>
        <dbReference type="ARBA" id="ARBA00023303"/>
    </source>
</evidence>
<dbReference type="GO" id="GO:0005886">
    <property type="term" value="C:plasma membrane"/>
    <property type="evidence" value="ECO:0000318"/>
    <property type="project" value="GO_Central"/>
</dbReference>
<keyword evidence="7 12" id="KW-1133">Transmembrane helix</keyword>
<feature type="region of interest" description="Disordered" evidence="11">
    <location>
        <begin position="231"/>
        <end position="272"/>
    </location>
</feature>
<keyword evidence="6" id="KW-0375">Hydrogen ion transport</keyword>
<dbReference type="PANTHER" id="PTHR21522:SF62">
    <property type="entry name" value="OTOPETRIN-LIKE A, ISOFORM C"/>
    <property type="match status" value="1"/>
</dbReference>
<evidence type="ECO:0000256" key="4">
    <source>
        <dbReference type="ARBA" id="ARBA00022475"/>
    </source>
</evidence>
<dbReference type="eggNOG" id="KOG4740">
    <property type="taxonomic scope" value="Eukaryota"/>
</dbReference>